<dbReference type="AlphaFoldDB" id="A0A443NYH0"/>
<accession>A0A443NYH0</accession>
<keyword evidence="2" id="KW-1185">Reference proteome</keyword>
<dbReference type="EMBL" id="QPKB01000004">
    <property type="protein sequence ID" value="RWR83549.1"/>
    <property type="molecule type" value="Genomic_DNA"/>
</dbReference>
<dbReference type="Proteomes" id="UP000283530">
    <property type="component" value="Unassembled WGS sequence"/>
</dbReference>
<dbReference type="PANTHER" id="PTHR33144:SF25">
    <property type="entry name" value="DUF4216 DOMAIN-CONTAINING PROTEIN"/>
    <property type="match status" value="1"/>
</dbReference>
<gene>
    <name evidence="1" type="ORF">CKAN_01230700</name>
</gene>
<comment type="caution">
    <text evidence="1">The sequence shown here is derived from an EMBL/GenBank/DDBJ whole genome shotgun (WGS) entry which is preliminary data.</text>
</comment>
<evidence type="ECO:0000313" key="1">
    <source>
        <dbReference type="EMBL" id="RWR83549.1"/>
    </source>
</evidence>
<dbReference type="PANTHER" id="PTHR33144">
    <property type="entry name" value="OS10G0409366 PROTEIN-RELATED"/>
    <property type="match status" value="1"/>
</dbReference>
<evidence type="ECO:0000313" key="2">
    <source>
        <dbReference type="Proteomes" id="UP000283530"/>
    </source>
</evidence>
<protein>
    <submittedName>
        <fullName evidence="1">Uncharacterized protein</fullName>
    </submittedName>
</protein>
<name>A0A443NYH0_9MAGN</name>
<reference evidence="1 2" key="1">
    <citation type="journal article" date="2019" name="Nat. Plants">
        <title>Stout camphor tree genome fills gaps in understanding of flowering plant genome evolution.</title>
        <authorList>
            <person name="Chaw S.M."/>
            <person name="Liu Y.C."/>
            <person name="Wu Y.W."/>
            <person name="Wang H.Y."/>
            <person name="Lin C.I."/>
            <person name="Wu C.S."/>
            <person name="Ke H.M."/>
            <person name="Chang L.Y."/>
            <person name="Hsu C.Y."/>
            <person name="Yang H.T."/>
            <person name="Sudianto E."/>
            <person name="Hsu M.H."/>
            <person name="Wu K.P."/>
            <person name="Wang L.N."/>
            <person name="Leebens-Mack J.H."/>
            <person name="Tsai I.J."/>
        </authorList>
    </citation>
    <scope>NUCLEOTIDE SEQUENCE [LARGE SCALE GENOMIC DNA]</scope>
    <source>
        <strain evidence="2">cv. Chaw 1501</strain>
        <tissue evidence="1">Young leaves</tissue>
    </source>
</reference>
<organism evidence="1 2">
    <name type="scientific">Cinnamomum micranthum f. kanehirae</name>
    <dbReference type="NCBI Taxonomy" id="337451"/>
    <lineage>
        <taxon>Eukaryota</taxon>
        <taxon>Viridiplantae</taxon>
        <taxon>Streptophyta</taxon>
        <taxon>Embryophyta</taxon>
        <taxon>Tracheophyta</taxon>
        <taxon>Spermatophyta</taxon>
        <taxon>Magnoliopsida</taxon>
        <taxon>Magnoliidae</taxon>
        <taxon>Laurales</taxon>
        <taxon>Lauraceae</taxon>
        <taxon>Cinnamomum</taxon>
    </lineage>
</organism>
<sequence length="244" mass="27014">MKKANISWKGWKYVLRHQAIDKYLTDAERKSNVAKFVKPEDWVKFVDISSTSAALAARRAGKIARSKLKSPHTTGRKGQARVAAKLLIEKSDVYNFGVVMLELLSGKKALSSVGEIIVDAEFVKQLHDDVITAYESDNSVAQGDLDHDAVAKAQDNSSCQVACTNQPNTNTQQGTCRLLHYVRKDITVALGRVLSLSTEEEGCYRIVVDEILKFDVELLGGEKTFGDLTVGDIISWPTYRTMFG</sequence>
<dbReference type="STRING" id="337451.A0A443NYH0"/>
<proteinExistence type="predicted"/>
<dbReference type="OrthoDB" id="1745817at2759"/>